<feature type="region of interest" description="Disordered" evidence="1">
    <location>
        <begin position="55"/>
        <end position="83"/>
    </location>
</feature>
<reference evidence="2 3" key="1">
    <citation type="journal article" date="2021" name="Hortic Res">
        <title>Chromosome-scale assembly of the Dendrobium chrysotoxum genome enhances the understanding of orchid evolution.</title>
        <authorList>
            <person name="Zhang Y."/>
            <person name="Zhang G.Q."/>
            <person name="Zhang D."/>
            <person name="Liu X.D."/>
            <person name="Xu X.Y."/>
            <person name="Sun W.H."/>
            <person name="Yu X."/>
            <person name="Zhu X."/>
            <person name="Wang Z.W."/>
            <person name="Zhao X."/>
            <person name="Zhong W.Y."/>
            <person name="Chen H."/>
            <person name="Yin W.L."/>
            <person name="Huang T."/>
            <person name="Niu S.C."/>
            <person name="Liu Z.J."/>
        </authorList>
    </citation>
    <scope>NUCLEOTIDE SEQUENCE [LARGE SCALE GENOMIC DNA]</scope>
    <source>
        <strain evidence="2">Lindl</strain>
    </source>
</reference>
<evidence type="ECO:0000256" key="1">
    <source>
        <dbReference type="SAM" id="MobiDB-lite"/>
    </source>
</evidence>
<comment type="caution">
    <text evidence="2">The sequence shown here is derived from an EMBL/GenBank/DDBJ whole genome shotgun (WGS) entry which is preliminary data.</text>
</comment>
<sequence>MGWSRSDHEGWVMQTLALVGVEMYAFGIGHAGAGVANIDGSHGDKNNNENEVFCTRKSKDHGEGDDYVDEEVEEEDEEEEKAVMPSFELHRFPPGEDEDIVEHIGVSITILKPALGSRLASFSSYDNVFKFFFLQ</sequence>
<dbReference type="Proteomes" id="UP000775213">
    <property type="component" value="Unassembled WGS sequence"/>
</dbReference>
<keyword evidence="3" id="KW-1185">Reference proteome</keyword>
<dbReference type="AlphaFoldDB" id="A0AAV7FJY1"/>
<organism evidence="2 3">
    <name type="scientific">Dendrobium chrysotoxum</name>
    <name type="common">Orchid</name>
    <dbReference type="NCBI Taxonomy" id="161865"/>
    <lineage>
        <taxon>Eukaryota</taxon>
        <taxon>Viridiplantae</taxon>
        <taxon>Streptophyta</taxon>
        <taxon>Embryophyta</taxon>
        <taxon>Tracheophyta</taxon>
        <taxon>Spermatophyta</taxon>
        <taxon>Magnoliopsida</taxon>
        <taxon>Liliopsida</taxon>
        <taxon>Asparagales</taxon>
        <taxon>Orchidaceae</taxon>
        <taxon>Epidendroideae</taxon>
        <taxon>Malaxideae</taxon>
        <taxon>Dendrobiinae</taxon>
        <taxon>Dendrobium</taxon>
    </lineage>
</organism>
<evidence type="ECO:0000313" key="2">
    <source>
        <dbReference type="EMBL" id="KAH0448094.1"/>
    </source>
</evidence>
<proteinExistence type="predicted"/>
<dbReference type="EMBL" id="JAGFBR010000019">
    <property type="protein sequence ID" value="KAH0448094.1"/>
    <property type="molecule type" value="Genomic_DNA"/>
</dbReference>
<feature type="compositionally biased region" description="Acidic residues" evidence="1">
    <location>
        <begin position="63"/>
        <end position="80"/>
    </location>
</feature>
<name>A0AAV7FJY1_DENCH</name>
<gene>
    <name evidence="2" type="ORF">IEQ34_021894</name>
</gene>
<protein>
    <submittedName>
        <fullName evidence="2">Uncharacterized protein</fullName>
    </submittedName>
</protein>
<evidence type="ECO:0000313" key="3">
    <source>
        <dbReference type="Proteomes" id="UP000775213"/>
    </source>
</evidence>
<accession>A0AAV7FJY1</accession>